<dbReference type="EMBL" id="CABDUW010000023">
    <property type="protein sequence ID" value="VTJ52857.1"/>
    <property type="molecule type" value="Genomic_DNA"/>
</dbReference>
<evidence type="ECO:0000256" key="1">
    <source>
        <dbReference type="SAM" id="Phobius"/>
    </source>
</evidence>
<keyword evidence="1" id="KW-1133">Transmembrane helix</keyword>
<gene>
    <name evidence="2" type="ORF">GHT09_020033</name>
    <name evidence="3" type="ORF">MONAX_5E044119</name>
</gene>
<dbReference type="EMBL" id="WJEC01008820">
    <property type="protein sequence ID" value="KAF7459854.1"/>
    <property type="molecule type" value="Genomic_DNA"/>
</dbReference>
<accession>A0A5E4A6H2</accession>
<reference evidence="2" key="2">
    <citation type="submission" date="2020-08" db="EMBL/GenBank/DDBJ databases">
        <authorList>
            <person name="Shumante A."/>
            <person name="Zimin A.V."/>
            <person name="Puiu D."/>
            <person name="Salzberg S.L."/>
        </authorList>
    </citation>
    <scope>NUCLEOTIDE SEQUENCE</scope>
    <source>
        <strain evidence="2">WC2-LM</strain>
        <tissue evidence="2">Liver</tissue>
    </source>
</reference>
<keyword evidence="1" id="KW-0472">Membrane</keyword>
<keyword evidence="1" id="KW-0812">Transmembrane</keyword>
<name>A0A5E4A6H2_MARMO</name>
<dbReference type="AlphaFoldDB" id="A0A5E4A6H2"/>
<feature type="transmembrane region" description="Helical" evidence="1">
    <location>
        <begin position="12"/>
        <end position="31"/>
    </location>
</feature>
<organism evidence="3 4">
    <name type="scientific">Marmota monax</name>
    <name type="common">Woodchuck</name>
    <dbReference type="NCBI Taxonomy" id="9995"/>
    <lineage>
        <taxon>Eukaryota</taxon>
        <taxon>Metazoa</taxon>
        <taxon>Chordata</taxon>
        <taxon>Craniata</taxon>
        <taxon>Vertebrata</taxon>
        <taxon>Euteleostomi</taxon>
        <taxon>Mammalia</taxon>
        <taxon>Eutheria</taxon>
        <taxon>Euarchontoglires</taxon>
        <taxon>Glires</taxon>
        <taxon>Rodentia</taxon>
        <taxon>Sciuromorpha</taxon>
        <taxon>Sciuridae</taxon>
        <taxon>Xerinae</taxon>
        <taxon>Marmotini</taxon>
        <taxon>Marmota</taxon>
    </lineage>
</organism>
<reference evidence="3 4" key="1">
    <citation type="submission" date="2019-04" db="EMBL/GenBank/DDBJ databases">
        <authorList>
            <person name="Alioto T."/>
            <person name="Alioto T."/>
        </authorList>
    </citation>
    <scope>NUCLEOTIDE SEQUENCE [LARGE SCALE GENOMIC DNA]</scope>
</reference>
<protein>
    <submittedName>
        <fullName evidence="3">Uncharacterized protein</fullName>
    </submittedName>
</protein>
<evidence type="ECO:0000313" key="4">
    <source>
        <dbReference type="Proteomes" id="UP000335636"/>
    </source>
</evidence>
<dbReference type="Proteomes" id="UP000662637">
    <property type="component" value="Unassembled WGS sequence"/>
</dbReference>
<keyword evidence="4" id="KW-1185">Reference proteome</keyword>
<sequence length="105" mass="10952">MLELVGLTPRYAGLFCAVCSYFMALLLQPGLVPSSLLPLPYFLSPGILPAMLVLEGGSASPAWEPPPPPTVHPLPLSMALIVLVHVSCGCTEGCDLLQLPEALAG</sequence>
<evidence type="ECO:0000313" key="3">
    <source>
        <dbReference type="EMBL" id="VTJ52857.1"/>
    </source>
</evidence>
<proteinExistence type="predicted"/>
<evidence type="ECO:0000313" key="2">
    <source>
        <dbReference type="EMBL" id="KAF7459854.1"/>
    </source>
</evidence>
<dbReference type="Proteomes" id="UP000335636">
    <property type="component" value="Unassembled WGS sequence"/>
</dbReference>